<dbReference type="InterPro" id="IPR036691">
    <property type="entry name" value="Endo/exonu/phosph_ase_sf"/>
</dbReference>
<feature type="site" description="Important for catalytic activity" evidence="5">
    <location>
        <position position="283"/>
    </location>
</feature>
<evidence type="ECO:0000256" key="1">
    <source>
        <dbReference type="ARBA" id="ARBA00022723"/>
    </source>
</evidence>
<dbReference type="GO" id="GO:0046872">
    <property type="term" value="F:metal ion binding"/>
    <property type="evidence" value="ECO:0007669"/>
    <property type="project" value="UniProtKB-KW"/>
</dbReference>
<evidence type="ECO:0000313" key="7">
    <source>
        <dbReference type="EMBL" id="KIJ42333.1"/>
    </source>
</evidence>
<dbReference type="PANTHER" id="PTHR22748:SF6">
    <property type="entry name" value="DNA-(APURINIC OR APYRIMIDINIC SITE) ENDONUCLEASE"/>
    <property type="match status" value="1"/>
</dbReference>
<evidence type="ECO:0000256" key="5">
    <source>
        <dbReference type="PIRSR" id="PIRSR604808-3"/>
    </source>
</evidence>
<protein>
    <submittedName>
        <fullName evidence="7">Unplaced genomic scaffold SPHSTscaffold_55, whole genome shotgun sequence</fullName>
    </submittedName>
</protein>
<dbReference type="PANTHER" id="PTHR22748">
    <property type="entry name" value="AP ENDONUCLEASE"/>
    <property type="match status" value="1"/>
</dbReference>
<sequence>MTTHHYLSPRVLDGTWTKTTTVNGLCLSTGRDNEPLTARNIVNDSRGENSGRPPPLNPNHITSQHSTSGGSMHGEDACTADSASGGTTAPDSGTTSAEELLNSNGPPQEGSQRNQNKEAYKRKRLKPGLRIGTLNIRGAGSDGTQDKWNHMNQVIRDNQIGILTVQETHLSNEKLDSLNRLFERSMQIISSEDHTRPNSKGVAILLNKRLVKWEEAKSKEIISGRAILLTLPWVNQPDTIVLNILAIYAPNDPKESETFWNKLKEKGEQGTLPTIDIILGDFNVIEEAIDRLPSHPDNENTANLPN</sequence>
<keyword evidence="3 4" id="KW-0460">Magnesium</keyword>
<evidence type="ECO:0000256" key="6">
    <source>
        <dbReference type="SAM" id="MobiDB-lite"/>
    </source>
</evidence>
<dbReference type="HOGENOM" id="CLU_909647_0_0_1"/>
<dbReference type="Proteomes" id="UP000054279">
    <property type="component" value="Unassembled WGS sequence"/>
</dbReference>
<keyword evidence="2" id="KW-0378">Hydrolase</keyword>
<evidence type="ECO:0000256" key="2">
    <source>
        <dbReference type="ARBA" id="ARBA00022801"/>
    </source>
</evidence>
<accession>A0A0C9UH12</accession>
<keyword evidence="8" id="KW-1185">Reference proteome</keyword>
<dbReference type="EMBL" id="KN837130">
    <property type="protein sequence ID" value="KIJ42333.1"/>
    <property type="molecule type" value="Genomic_DNA"/>
</dbReference>
<feature type="compositionally biased region" description="Polar residues" evidence="6">
    <location>
        <begin position="59"/>
        <end position="70"/>
    </location>
</feature>
<dbReference type="GO" id="GO:0003906">
    <property type="term" value="F:DNA-(apurinic or apyrimidinic site) endonuclease activity"/>
    <property type="evidence" value="ECO:0007669"/>
    <property type="project" value="TreeGrafter"/>
</dbReference>
<feature type="compositionally biased region" description="Polar residues" evidence="6">
    <location>
        <begin position="81"/>
        <end position="114"/>
    </location>
</feature>
<keyword evidence="1 4" id="KW-0479">Metal-binding</keyword>
<evidence type="ECO:0000256" key="4">
    <source>
        <dbReference type="PIRSR" id="PIRSR604808-2"/>
    </source>
</evidence>
<organism evidence="7 8">
    <name type="scientific">Sphaerobolus stellatus (strain SS14)</name>
    <dbReference type="NCBI Taxonomy" id="990650"/>
    <lineage>
        <taxon>Eukaryota</taxon>
        <taxon>Fungi</taxon>
        <taxon>Dikarya</taxon>
        <taxon>Basidiomycota</taxon>
        <taxon>Agaricomycotina</taxon>
        <taxon>Agaricomycetes</taxon>
        <taxon>Phallomycetidae</taxon>
        <taxon>Geastrales</taxon>
        <taxon>Sphaerobolaceae</taxon>
        <taxon>Sphaerobolus</taxon>
    </lineage>
</organism>
<dbReference type="SUPFAM" id="SSF56219">
    <property type="entry name" value="DNase I-like"/>
    <property type="match status" value="1"/>
</dbReference>
<feature type="region of interest" description="Disordered" evidence="6">
    <location>
        <begin position="27"/>
        <end position="126"/>
    </location>
</feature>
<gene>
    <name evidence="7" type="ORF">M422DRAFT_254404</name>
</gene>
<feature type="binding site" evidence="4">
    <location>
        <position position="167"/>
    </location>
    <ligand>
        <name>Mg(2+)</name>
        <dbReference type="ChEBI" id="CHEBI:18420"/>
        <label>1</label>
    </ligand>
</feature>
<dbReference type="GO" id="GO:0006284">
    <property type="term" value="P:base-excision repair"/>
    <property type="evidence" value="ECO:0007669"/>
    <property type="project" value="TreeGrafter"/>
</dbReference>
<evidence type="ECO:0000256" key="3">
    <source>
        <dbReference type="ARBA" id="ARBA00022842"/>
    </source>
</evidence>
<dbReference type="GO" id="GO:0005634">
    <property type="term" value="C:nucleus"/>
    <property type="evidence" value="ECO:0007669"/>
    <property type="project" value="TreeGrafter"/>
</dbReference>
<reference evidence="7 8" key="1">
    <citation type="submission" date="2014-06" db="EMBL/GenBank/DDBJ databases">
        <title>Evolutionary Origins and Diversification of the Mycorrhizal Mutualists.</title>
        <authorList>
            <consortium name="DOE Joint Genome Institute"/>
            <consortium name="Mycorrhizal Genomics Consortium"/>
            <person name="Kohler A."/>
            <person name="Kuo A."/>
            <person name="Nagy L.G."/>
            <person name="Floudas D."/>
            <person name="Copeland A."/>
            <person name="Barry K.W."/>
            <person name="Cichocki N."/>
            <person name="Veneault-Fourrey C."/>
            <person name="LaButti K."/>
            <person name="Lindquist E.A."/>
            <person name="Lipzen A."/>
            <person name="Lundell T."/>
            <person name="Morin E."/>
            <person name="Murat C."/>
            <person name="Riley R."/>
            <person name="Ohm R."/>
            <person name="Sun H."/>
            <person name="Tunlid A."/>
            <person name="Henrissat B."/>
            <person name="Grigoriev I.V."/>
            <person name="Hibbett D.S."/>
            <person name="Martin F."/>
        </authorList>
    </citation>
    <scope>NUCLEOTIDE SEQUENCE [LARGE SCALE GENOMIC DNA]</scope>
    <source>
        <strain evidence="7 8">SS14</strain>
    </source>
</reference>
<comment type="cofactor">
    <cofactor evidence="4">
        <name>Mg(2+)</name>
        <dbReference type="ChEBI" id="CHEBI:18420"/>
    </cofactor>
    <cofactor evidence="4">
        <name>Mn(2+)</name>
        <dbReference type="ChEBI" id="CHEBI:29035"/>
    </cofactor>
    <text evidence="4">Probably binds two magnesium or manganese ions per subunit.</text>
</comment>
<dbReference type="AlphaFoldDB" id="A0A0C9UH12"/>
<feature type="binding site" evidence="4">
    <location>
        <position position="283"/>
    </location>
    <ligand>
        <name>Mg(2+)</name>
        <dbReference type="ChEBI" id="CHEBI:18420"/>
        <label>1</label>
    </ligand>
</feature>
<evidence type="ECO:0000313" key="8">
    <source>
        <dbReference type="Proteomes" id="UP000054279"/>
    </source>
</evidence>
<dbReference type="GO" id="GO:0008311">
    <property type="term" value="F:double-stranded DNA 3'-5' DNA exonuclease activity"/>
    <property type="evidence" value="ECO:0007669"/>
    <property type="project" value="TreeGrafter"/>
</dbReference>
<dbReference type="GO" id="GO:0008081">
    <property type="term" value="F:phosphoric diester hydrolase activity"/>
    <property type="evidence" value="ECO:0007669"/>
    <property type="project" value="TreeGrafter"/>
</dbReference>
<name>A0A0C9UH12_SPHS4</name>
<keyword evidence="4" id="KW-0464">Manganese</keyword>
<dbReference type="InterPro" id="IPR004808">
    <property type="entry name" value="AP_endonuc_1"/>
</dbReference>
<feature type="binding site" evidence="4">
    <location>
        <position position="281"/>
    </location>
    <ligand>
        <name>Mg(2+)</name>
        <dbReference type="ChEBI" id="CHEBI:18420"/>
        <label>1</label>
    </ligand>
</feature>
<feature type="binding site" evidence="4">
    <location>
        <position position="135"/>
    </location>
    <ligand>
        <name>Mg(2+)</name>
        <dbReference type="ChEBI" id="CHEBI:18420"/>
        <label>1</label>
    </ligand>
</feature>
<dbReference type="OrthoDB" id="416119at2759"/>
<dbReference type="Gene3D" id="3.60.10.10">
    <property type="entry name" value="Endonuclease/exonuclease/phosphatase"/>
    <property type="match status" value="1"/>
</dbReference>
<proteinExistence type="predicted"/>